<dbReference type="AlphaFoldDB" id="A0A1R4IDU6"/>
<keyword evidence="2" id="KW-1185">Reference proteome</keyword>
<organism evidence="1 2">
    <name type="scientific">Luteococcus japonicus LSP_Lj1</name>
    <dbReference type="NCBI Taxonomy" id="1255658"/>
    <lineage>
        <taxon>Bacteria</taxon>
        <taxon>Bacillati</taxon>
        <taxon>Actinomycetota</taxon>
        <taxon>Actinomycetes</taxon>
        <taxon>Propionibacteriales</taxon>
        <taxon>Propionibacteriaceae</taxon>
        <taxon>Luteococcus</taxon>
    </lineage>
</organism>
<name>A0A1R4IDU6_9ACTN</name>
<reference evidence="1 2" key="1">
    <citation type="submission" date="2017-02" db="EMBL/GenBank/DDBJ databases">
        <authorList>
            <person name="Peterson S.W."/>
        </authorList>
    </citation>
    <scope>NUCLEOTIDE SEQUENCE [LARGE SCALE GENOMIC DNA]</scope>
    <source>
        <strain evidence="1 2">LSP_Lj1</strain>
    </source>
</reference>
<accession>A0A1R4IDU6</accession>
<evidence type="ECO:0000313" key="1">
    <source>
        <dbReference type="EMBL" id="SJN17744.1"/>
    </source>
</evidence>
<gene>
    <name evidence="1" type="ORF">FM114_01160</name>
</gene>
<dbReference type="Proteomes" id="UP000188342">
    <property type="component" value="Unassembled WGS sequence"/>
</dbReference>
<protein>
    <submittedName>
        <fullName evidence="1">Uncharacterized protein</fullName>
    </submittedName>
</protein>
<sequence length="61" mass="6663">MACLPSADVIIVASNIAISPRNNPVWNKFSTDVSALLSRDYTCSPLIVEGENVERLCVRGR</sequence>
<dbReference type="EMBL" id="FUKQ01000006">
    <property type="protein sequence ID" value="SJN17744.1"/>
    <property type="molecule type" value="Genomic_DNA"/>
</dbReference>
<dbReference type="RefSeq" id="WP_094763367.1">
    <property type="nucleotide sequence ID" value="NZ_FUKQ01000006.1"/>
</dbReference>
<evidence type="ECO:0000313" key="2">
    <source>
        <dbReference type="Proteomes" id="UP000188342"/>
    </source>
</evidence>
<proteinExistence type="predicted"/>